<gene>
    <name evidence="2" type="ORF">EVAR_46455_1</name>
</gene>
<dbReference type="AlphaFoldDB" id="A0A4C1XFH2"/>
<evidence type="ECO:0000313" key="2">
    <source>
        <dbReference type="EMBL" id="GBP62616.1"/>
    </source>
</evidence>
<feature type="region of interest" description="Disordered" evidence="1">
    <location>
        <begin position="1"/>
        <end position="33"/>
    </location>
</feature>
<dbReference type="EMBL" id="BGZK01000845">
    <property type="protein sequence ID" value="GBP62616.1"/>
    <property type="molecule type" value="Genomic_DNA"/>
</dbReference>
<evidence type="ECO:0000313" key="3">
    <source>
        <dbReference type="Proteomes" id="UP000299102"/>
    </source>
</evidence>
<reference evidence="2 3" key="1">
    <citation type="journal article" date="2019" name="Commun. Biol.">
        <title>The bagworm genome reveals a unique fibroin gene that provides high tensile strength.</title>
        <authorList>
            <person name="Kono N."/>
            <person name="Nakamura H."/>
            <person name="Ohtoshi R."/>
            <person name="Tomita M."/>
            <person name="Numata K."/>
            <person name="Arakawa K."/>
        </authorList>
    </citation>
    <scope>NUCLEOTIDE SEQUENCE [LARGE SCALE GENOMIC DNA]</scope>
</reference>
<proteinExistence type="predicted"/>
<dbReference type="Proteomes" id="UP000299102">
    <property type="component" value="Unassembled WGS sequence"/>
</dbReference>
<sequence length="106" mass="11473">MKTRDRRPRRAPPPASGGGAGGAGRARSKRSGIEAVKLHLQTTGGTGRTSRSATSVLIARSVPIAYHKTFSSTLRNNYAVLENDELVNTQNYILRRRNAARPVAEC</sequence>
<protein>
    <submittedName>
        <fullName evidence="2">Uncharacterized protein</fullName>
    </submittedName>
</protein>
<accession>A0A4C1XFH2</accession>
<keyword evidence="3" id="KW-1185">Reference proteome</keyword>
<evidence type="ECO:0000256" key="1">
    <source>
        <dbReference type="SAM" id="MobiDB-lite"/>
    </source>
</evidence>
<feature type="compositionally biased region" description="Basic residues" evidence="1">
    <location>
        <begin position="1"/>
        <end position="10"/>
    </location>
</feature>
<organism evidence="2 3">
    <name type="scientific">Eumeta variegata</name>
    <name type="common">Bagworm moth</name>
    <name type="synonym">Eumeta japonica</name>
    <dbReference type="NCBI Taxonomy" id="151549"/>
    <lineage>
        <taxon>Eukaryota</taxon>
        <taxon>Metazoa</taxon>
        <taxon>Ecdysozoa</taxon>
        <taxon>Arthropoda</taxon>
        <taxon>Hexapoda</taxon>
        <taxon>Insecta</taxon>
        <taxon>Pterygota</taxon>
        <taxon>Neoptera</taxon>
        <taxon>Endopterygota</taxon>
        <taxon>Lepidoptera</taxon>
        <taxon>Glossata</taxon>
        <taxon>Ditrysia</taxon>
        <taxon>Tineoidea</taxon>
        <taxon>Psychidae</taxon>
        <taxon>Oiketicinae</taxon>
        <taxon>Eumeta</taxon>
    </lineage>
</organism>
<name>A0A4C1XFH2_EUMVA</name>
<comment type="caution">
    <text evidence="2">The sequence shown here is derived from an EMBL/GenBank/DDBJ whole genome shotgun (WGS) entry which is preliminary data.</text>
</comment>